<proteinExistence type="predicted"/>
<keyword evidence="1" id="KW-0472">Membrane</keyword>
<organism evidence="2 3">
    <name type="scientific">Mycobacterium colombiense</name>
    <dbReference type="NCBI Taxonomy" id="339268"/>
    <lineage>
        <taxon>Bacteria</taxon>
        <taxon>Bacillati</taxon>
        <taxon>Actinomycetota</taxon>
        <taxon>Actinomycetes</taxon>
        <taxon>Mycobacteriales</taxon>
        <taxon>Mycobacteriaceae</taxon>
        <taxon>Mycobacterium</taxon>
        <taxon>Mycobacterium avium complex (MAC)</taxon>
    </lineage>
</organism>
<dbReference type="Proteomes" id="UP000250347">
    <property type="component" value="Unassembled WGS sequence"/>
</dbReference>
<keyword evidence="1" id="KW-0812">Transmembrane</keyword>
<feature type="non-terminal residue" evidence="2">
    <location>
        <position position="52"/>
    </location>
</feature>
<gene>
    <name evidence="2" type="ORF">DQP58_16370</name>
</gene>
<reference evidence="2 3" key="1">
    <citation type="submission" date="2018-06" db="EMBL/GenBank/DDBJ databases">
        <title>NTM in soil in Japan.</title>
        <authorList>
            <person name="Ohya K."/>
        </authorList>
    </citation>
    <scope>NUCLEOTIDE SEQUENCE [LARGE SCALE GENOMIC DNA]</scope>
    <source>
        <strain evidence="2 3">GF76</strain>
    </source>
</reference>
<accession>A0A329KEA1</accession>
<evidence type="ECO:0000313" key="3">
    <source>
        <dbReference type="Proteomes" id="UP000250347"/>
    </source>
</evidence>
<evidence type="ECO:0000256" key="1">
    <source>
        <dbReference type="SAM" id="Phobius"/>
    </source>
</evidence>
<keyword evidence="1" id="KW-1133">Transmembrane helix</keyword>
<comment type="caution">
    <text evidence="2">The sequence shown here is derived from an EMBL/GenBank/DDBJ whole genome shotgun (WGS) entry which is preliminary data.</text>
</comment>
<feature type="transmembrane region" description="Helical" evidence="1">
    <location>
        <begin position="12"/>
        <end position="33"/>
    </location>
</feature>
<name>A0A329KEA1_9MYCO</name>
<protein>
    <submittedName>
        <fullName evidence="2">TlpA family protein disulfide reductase</fullName>
    </submittedName>
</protein>
<dbReference type="EMBL" id="QMEU01000051">
    <property type="protein sequence ID" value="RAU93385.1"/>
    <property type="molecule type" value="Genomic_DNA"/>
</dbReference>
<dbReference type="AlphaFoldDB" id="A0A329KEA1"/>
<evidence type="ECO:0000313" key="2">
    <source>
        <dbReference type="EMBL" id="RAU93385.1"/>
    </source>
</evidence>
<sequence>MPTWRPTLTRRARWHIAILAVVVALIAALVAQLRDDSDTTATNAGNRPVADR</sequence>